<dbReference type="GeneID" id="4395747"/>
<evidence type="ECO:0000256" key="2">
    <source>
        <dbReference type="SAM" id="Phobius"/>
    </source>
</evidence>
<dbReference type="RefSeq" id="XP_001227423.1">
    <property type="nucleotide sequence ID" value="XM_001227422.1"/>
</dbReference>
<name>Q2GRA8_CHAGB</name>
<dbReference type="EMBL" id="CH408034">
    <property type="protein sequence ID" value="EAQ85482.1"/>
    <property type="molecule type" value="Genomic_DNA"/>
</dbReference>
<keyword evidence="2" id="KW-0812">Transmembrane</keyword>
<protein>
    <recommendedName>
        <fullName evidence="5">Apple domain-containing protein</fullName>
    </recommendedName>
</protein>
<evidence type="ECO:0000313" key="4">
    <source>
        <dbReference type="Proteomes" id="UP000001056"/>
    </source>
</evidence>
<dbReference type="VEuPathDB" id="FungiDB:CHGG_09496"/>
<gene>
    <name evidence="3" type="ORF">CHGG_09496</name>
</gene>
<dbReference type="eggNOG" id="ENOG502RQT0">
    <property type="taxonomic scope" value="Eukaryota"/>
</dbReference>
<keyword evidence="2" id="KW-0472">Membrane</keyword>
<reference evidence="4" key="1">
    <citation type="journal article" date="2015" name="Genome Announc.">
        <title>Draft genome sequence of the cellulolytic fungus Chaetomium globosum.</title>
        <authorList>
            <person name="Cuomo C.A."/>
            <person name="Untereiner W.A."/>
            <person name="Ma L.-J."/>
            <person name="Grabherr M."/>
            <person name="Birren B.W."/>
        </authorList>
    </citation>
    <scope>NUCLEOTIDE SEQUENCE [LARGE SCALE GENOMIC DNA]</scope>
    <source>
        <strain evidence="4">ATCC 6205 / CBS 148.51 / DSM 1962 / NBRC 6347 / NRRL 1970</strain>
    </source>
</reference>
<proteinExistence type="predicted"/>
<dbReference type="InParanoid" id="Q2GRA8"/>
<keyword evidence="4" id="KW-1185">Reference proteome</keyword>
<evidence type="ECO:0000313" key="3">
    <source>
        <dbReference type="EMBL" id="EAQ85482.1"/>
    </source>
</evidence>
<dbReference type="AlphaFoldDB" id="Q2GRA8"/>
<feature type="transmembrane region" description="Helical" evidence="2">
    <location>
        <begin position="102"/>
        <end position="127"/>
    </location>
</feature>
<organism evidence="3 4">
    <name type="scientific">Chaetomium globosum (strain ATCC 6205 / CBS 148.51 / DSM 1962 / NBRC 6347 / NRRL 1970)</name>
    <name type="common">Soil fungus</name>
    <dbReference type="NCBI Taxonomy" id="306901"/>
    <lineage>
        <taxon>Eukaryota</taxon>
        <taxon>Fungi</taxon>
        <taxon>Dikarya</taxon>
        <taxon>Ascomycota</taxon>
        <taxon>Pezizomycotina</taxon>
        <taxon>Sordariomycetes</taxon>
        <taxon>Sordariomycetidae</taxon>
        <taxon>Sordariales</taxon>
        <taxon>Chaetomiaceae</taxon>
        <taxon>Chaetomium</taxon>
    </lineage>
</organism>
<evidence type="ECO:0000256" key="1">
    <source>
        <dbReference type="SAM" id="MobiDB-lite"/>
    </source>
</evidence>
<sequence length="307" mass="32347">METKTPPGPPAPEYSQLPEVSAAFGTEAPEAVEMGLDSAKAVTGPYLTSDSNWIPPQYPKPPVQASRSPFPIPTSAYADSPAHGYSTRSTIGDGEGPRRKTVLILSILVGVLAAAVVGLATATGLMAKRANEAETANLSQNAVDGTFSTVTTTATTTTTATVIAASGTASPVPIIDLSNGCGDKNEKISGTTYTTQIFGKVSYVRYCNAQLKEFPIYGMLTLDFEACMDACAAWSSKGPEILGKDNPNAICGGVRFVPAWTNRTLAWATNARGNCFLHKTTQTVDDLQDPDLKDKVPCHAAILVEKR</sequence>
<feature type="compositionally biased region" description="Pro residues" evidence="1">
    <location>
        <begin position="1"/>
        <end position="12"/>
    </location>
</feature>
<evidence type="ECO:0008006" key="5">
    <source>
        <dbReference type="Google" id="ProtNLM"/>
    </source>
</evidence>
<feature type="region of interest" description="Disordered" evidence="1">
    <location>
        <begin position="1"/>
        <end position="29"/>
    </location>
</feature>
<accession>Q2GRA8</accession>
<dbReference type="Proteomes" id="UP000001056">
    <property type="component" value="Unassembled WGS sequence"/>
</dbReference>
<dbReference type="HOGENOM" id="CLU_079446_0_0_1"/>
<keyword evidence="2" id="KW-1133">Transmembrane helix</keyword>
<dbReference type="OrthoDB" id="5358884at2759"/>